<evidence type="ECO:0000256" key="6">
    <source>
        <dbReference type="ARBA" id="ARBA00022989"/>
    </source>
</evidence>
<dbReference type="SUPFAM" id="SSF90123">
    <property type="entry name" value="ABC transporter transmembrane region"/>
    <property type="match status" value="1"/>
</dbReference>
<sequence length="574" mass="61645">MKTPAFFHRSELGRALWGFRREFLLVGALSFLTNLLMLAPTLYMLQIFDRVLSSQSEMTLLAVSLITLLLFGALALSEWLRSRLLVRASLRFDRQLSTRVFNGSFRAYLGQSASVAPRPFADLSQIRQFLTGQGIFALFDAPWTPIYIAVIFFLHPWLGMLALAFALVQAALAWFGQRRTVAPSEAVLQATGETMSELQGKLRNVEVLESMGMVGALQTRWNRQHAASMDKSTRAQGLVHRVAGWSKFIRYSQQSLALGAGALLVIDGQLSPGAMIAANVLMGRALAPIDQLLGAWRGFVSCRCAFQRLDRLLADFPEQPPAPSRATPTGQISLQGVFAGAAGRATPILKNISFAIPAGTVVAVLGPSGSGKSTLVKVMVGIWAASRGAVLLDGVPIGGWNRFELGPHLGYLPQDVELFGGSIAENIARLGEVDSRKVIEAASSAGLHETILHFPKGYDTPIGDAGHLLSGGQRQRIGLARALYGDPSLVVLDEPNANLDDAGEAALLRAIRELKAKGKTVLLVTHRQGAVGVADRLMVLSDGELTADGPRDAVLASLRRPPPAVRPAALVQSA</sequence>
<dbReference type="InterPro" id="IPR003439">
    <property type="entry name" value="ABC_transporter-like_ATP-bd"/>
</dbReference>
<keyword evidence="7 8" id="KW-0472">Membrane</keyword>
<dbReference type="GO" id="GO:0016887">
    <property type="term" value="F:ATP hydrolysis activity"/>
    <property type="evidence" value="ECO:0007669"/>
    <property type="project" value="InterPro"/>
</dbReference>
<dbReference type="Pfam" id="PF00005">
    <property type="entry name" value="ABC_tran"/>
    <property type="match status" value="1"/>
</dbReference>
<accession>A0A5Q0MEB5</accession>
<dbReference type="GO" id="GO:0140359">
    <property type="term" value="F:ABC-type transporter activity"/>
    <property type="evidence" value="ECO:0007669"/>
    <property type="project" value="InterPro"/>
</dbReference>
<dbReference type="InterPro" id="IPR017871">
    <property type="entry name" value="ABC_transporter-like_CS"/>
</dbReference>
<keyword evidence="3 8" id="KW-0812">Transmembrane</keyword>
<evidence type="ECO:0000256" key="5">
    <source>
        <dbReference type="ARBA" id="ARBA00022840"/>
    </source>
</evidence>
<gene>
    <name evidence="11" type="ORF">GFK26_30130</name>
</gene>
<feature type="domain" description="ABC transmembrane type-1" evidence="10">
    <location>
        <begin position="24"/>
        <end position="301"/>
    </location>
</feature>
<dbReference type="GO" id="GO:0030253">
    <property type="term" value="P:protein secretion by the type I secretion system"/>
    <property type="evidence" value="ECO:0007669"/>
    <property type="project" value="InterPro"/>
</dbReference>
<dbReference type="InterPro" id="IPR036640">
    <property type="entry name" value="ABC1_TM_sf"/>
</dbReference>
<name>A0A5Q0MEB5_VARPD</name>
<feature type="domain" description="ABC transporter" evidence="9">
    <location>
        <begin position="332"/>
        <end position="567"/>
    </location>
</feature>
<dbReference type="PROSITE" id="PS50929">
    <property type="entry name" value="ABC_TM1F"/>
    <property type="match status" value="1"/>
</dbReference>
<evidence type="ECO:0000256" key="1">
    <source>
        <dbReference type="ARBA" id="ARBA00004651"/>
    </source>
</evidence>
<dbReference type="NCBIfam" id="TIGR01842">
    <property type="entry name" value="type_I_sec_PrtD"/>
    <property type="match status" value="1"/>
</dbReference>
<dbReference type="InterPro" id="IPR003593">
    <property type="entry name" value="AAA+_ATPase"/>
</dbReference>
<evidence type="ECO:0000256" key="7">
    <source>
        <dbReference type="ARBA" id="ARBA00023136"/>
    </source>
</evidence>
<keyword evidence="6 8" id="KW-1133">Transmembrane helix</keyword>
<keyword evidence="2" id="KW-1003">Cell membrane</keyword>
<dbReference type="SUPFAM" id="SSF52540">
    <property type="entry name" value="P-loop containing nucleoside triphosphate hydrolases"/>
    <property type="match status" value="1"/>
</dbReference>
<dbReference type="PANTHER" id="PTHR24221:SF248">
    <property type="entry name" value="ABC TRANSPORTER TRANSMEMBRANE REGION"/>
    <property type="match status" value="1"/>
</dbReference>
<proteinExistence type="predicted"/>
<dbReference type="Proteomes" id="UP000326780">
    <property type="component" value="Chromosome"/>
</dbReference>
<evidence type="ECO:0000256" key="2">
    <source>
        <dbReference type="ARBA" id="ARBA00022475"/>
    </source>
</evidence>
<evidence type="ECO:0000313" key="11">
    <source>
        <dbReference type="EMBL" id="QFZ86732.1"/>
    </source>
</evidence>
<dbReference type="AlphaFoldDB" id="A0A5Q0MEB5"/>
<dbReference type="InterPro" id="IPR011527">
    <property type="entry name" value="ABC1_TM_dom"/>
</dbReference>
<dbReference type="PANTHER" id="PTHR24221">
    <property type="entry name" value="ATP-BINDING CASSETTE SUB-FAMILY B"/>
    <property type="match status" value="1"/>
</dbReference>
<dbReference type="GO" id="GO:0034040">
    <property type="term" value="F:ATPase-coupled lipid transmembrane transporter activity"/>
    <property type="evidence" value="ECO:0007669"/>
    <property type="project" value="TreeGrafter"/>
</dbReference>
<keyword evidence="4" id="KW-0547">Nucleotide-binding</keyword>
<organism evidence="11 12">
    <name type="scientific">Variovorax paradoxus</name>
    <dbReference type="NCBI Taxonomy" id="34073"/>
    <lineage>
        <taxon>Bacteria</taxon>
        <taxon>Pseudomonadati</taxon>
        <taxon>Pseudomonadota</taxon>
        <taxon>Betaproteobacteria</taxon>
        <taxon>Burkholderiales</taxon>
        <taxon>Comamonadaceae</taxon>
        <taxon>Variovorax</taxon>
    </lineage>
</organism>
<feature type="transmembrane region" description="Helical" evidence="8">
    <location>
        <begin position="23"/>
        <end position="45"/>
    </location>
</feature>
<feature type="transmembrane region" description="Helical" evidence="8">
    <location>
        <begin position="57"/>
        <end position="76"/>
    </location>
</feature>
<dbReference type="CDD" id="cd03246">
    <property type="entry name" value="ABCC_Protease_Secretion"/>
    <property type="match status" value="1"/>
</dbReference>
<protein>
    <submittedName>
        <fullName evidence="11">Type I secretion system permease/ATPase</fullName>
    </submittedName>
</protein>
<evidence type="ECO:0000259" key="9">
    <source>
        <dbReference type="PROSITE" id="PS50893"/>
    </source>
</evidence>
<dbReference type="GO" id="GO:0005524">
    <property type="term" value="F:ATP binding"/>
    <property type="evidence" value="ECO:0007669"/>
    <property type="project" value="UniProtKB-KW"/>
</dbReference>
<dbReference type="PROSITE" id="PS50893">
    <property type="entry name" value="ABC_TRANSPORTER_2"/>
    <property type="match status" value="1"/>
</dbReference>
<dbReference type="Gene3D" id="3.40.50.300">
    <property type="entry name" value="P-loop containing nucleotide triphosphate hydrolases"/>
    <property type="match status" value="1"/>
</dbReference>
<dbReference type="GO" id="GO:0005886">
    <property type="term" value="C:plasma membrane"/>
    <property type="evidence" value="ECO:0007669"/>
    <property type="project" value="UniProtKB-SubCell"/>
</dbReference>
<dbReference type="PROSITE" id="PS00211">
    <property type="entry name" value="ABC_TRANSPORTER_1"/>
    <property type="match status" value="1"/>
</dbReference>
<dbReference type="InterPro" id="IPR039421">
    <property type="entry name" value="Type_1_exporter"/>
</dbReference>
<evidence type="ECO:0000313" key="12">
    <source>
        <dbReference type="Proteomes" id="UP000326780"/>
    </source>
</evidence>
<comment type="subcellular location">
    <subcellularLocation>
        <location evidence="1">Cell membrane</location>
        <topology evidence="1">Multi-pass membrane protein</topology>
    </subcellularLocation>
</comment>
<dbReference type="GO" id="GO:0030256">
    <property type="term" value="C:type I protein secretion system complex"/>
    <property type="evidence" value="ECO:0007669"/>
    <property type="project" value="InterPro"/>
</dbReference>
<reference evidence="11 12" key="1">
    <citation type="submission" date="2019-10" db="EMBL/GenBank/DDBJ databases">
        <title>Complete genome sequence of Variovorax paradoxus 5C-2.</title>
        <authorList>
            <person name="Gogoleva N.E."/>
            <person name="Balkin A.S."/>
        </authorList>
    </citation>
    <scope>NUCLEOTIDE SEQUENCE [LARGE SCALE GENOMIC DNA]</scope>
    <source>
        <strain evidence="11 12">5C-2</strain>
    </source>
</reference>
<evidence type="ECO:0000256" key="4">
    <source>
        <dbReference type="ARBA" id="ARBA00022741"/>
    </source>
</evidence>
<dbReference type="SMART" id="SM00382">
    <property type="entry name" value="AAA"/>
    <property type="match status" value="1"/>
</dbReference>
<dbReference type="RefSeq" id="WP_153285184.1">
    <property type="nucleotide sequence ID" value="NZ_CP045644.1"/>
</dbReference>
<feature type="transmembrane region" description="Helical" evidence="8">
    <location>
        <begin position="146"/>
        <end position="175"/>
    </location>
</feature>
<keyword evidence="5" id="KW-0067">ATP-binding</keyword>
<evidence type="ECO:0000259" key="10">
    <source>
        <dbReference type="PROSITE" id="PS50929"/>
    </source>
</evidence>
<dbReference type="InterPro" id="IPR010128">
    <property type="entry name" value="ATPase_T1SS_PrtD-like"/>
</dbReference>
<evidence type="ECO:0000256" key="8">
    <source>
        <dbReference type="SAM" id="Phobius"/>
    </source>
</evidence>
<dbReference type="Gene3D" id="1.20.1560.10">
    <property type="entry name" value="ABC transporter type 1, transmembrane domain"/>
    <property type="match status" value="1"/>
</dbReference>
<dbReference type="Pfam" id="PF00664">
    <property type="entry name" value="ABC_membrane"/>
    <property type="match status" value="1"/>
</dbReference>
<dbReference type="EMBL" id="CP045644">
    <property type="protein sequence ID" value="QFZ86732.1"/>
    <property type="molecule type" value="Genomic_DNA"/>
</dbReference>
<dbReference type="InterPro" id="IPR027417">
    <property type="entry name" value="P-loop_NTPase"/>
</dbReference>
<evidence type="ECO:0000256" key="3">
    <source>
        <dbReference type="ARBA" id="ARBA00022692"/>
    </source>
</evidence>